<keyword evidence="7" id="KW-1185">Reference proteome</keyword>
<dbReference type="SUPFAM" id="SSF50978">
    <property type="entry name" value="WD40 repeat-like"/>
    <property type="match status" value="1"/>
</dbReference>
<feature type="repeat" description="WD" evidence="3">
    <location>
        <begin position="11"/>
        <end position="45"/>
    </location>
</feature>
<dbReference type="InterPro" id="IPR024977">
    <property type="entry name" value="Apc4-like_WD40_dom"/>
</dbReference>
<sequence>MQNPEPRCIDIRVHGDPITSLVFCVDGKHIVGGCMDGSIRRWRVSDWGETEPAMKSDGMVVKSVVASSDGRWIAGGGVDRGVMVWSATSYEKVGGPFERCETGVTALDISPDSSHIAAGLEDGSVVVWRLESRERIAGPLRHDESLVSSVKFSPTGDGLASACSGRGSDPIRIWDSRTGELLACLSTDTKPTYSLDWTLDGRRLFAGGPRGSIRCFDIASRTVLSAFGDQYCDSVTSLCISNNDRFLVAGSESGCSLSLWDVNTFEPILPTLSLQSEVSAMAVSPDDQHLAVGTIDKKITIWSLSDLVPMTYFFHRLSPFPASNSEPFAYISNAVHGQWRHGNLEEAEEILSNEITQLDCPEFVTYSRANRALVRARLRKWDKALEDVRMLLRWPKVAHTPPIAHVADAFVLFGEGNHQEATQAIDSALCLCNDNTKPFVKLIKLIILFEVGHHDEVEVFCYKTEPSDCTPDVASLRSVVKAQLLVLLAEHSMMEQDCSEAIKHLEKAQSLRPFIRVPELRTISLIFGWNFDGLNYVIQQQKCAALFASGRTRDAIDALVEMQKDLKGEAAKRKEVHEWLDGLKKQCLEASESLAEEAMRNGNYDDAIAWYSAALDLDPASPEQILMKRSDAYAAKDSWENALRDANEVFRRNVLFPQAYECRALRKLERYDEFVKTLNELPDSRKYTLLHLRDVPAKCPCRATLSVYTRKGGHCQNSRGDP</sequence>
<dbReference type="Pfam" id="PF12894">
    <property type="entry name" value="ANAPC4_WD40"/>
    <property type="match status" value="1"/>
</dbReference>
<dbReference type="Gene3D" id="1.25.40.10">
    <property type="entry name" value="Tetratricopeptide repeat domain"/>
    <property type="match status" value="2"/>
</dbReference>
<feature type="domain" description="Anaphase-promoting complex subunit 4-like WD40" evidence="5">
    <location>
        <begin position="110"/>
        <end position="198"/>
    </location>
</feature>
<comment type="caution">
    <text evidence="6">The sequence shown here is derived from an EMBL/GenBank/DDBJ whole genome shotgun (WGS) entry which is preliminary data.</text>
</comment>
<dbReference type="Proteomes" id="UP000683000">
    <property type="component" value="Unassembled WGS sequence"/>
</dbReference>
<dbReference type="SUPFAM" id="SSF48452">
    <property type="entry name" value="TPR-like"/>
    <property type="match status" value="2"/>
</dbReference>
<dbReference type="CDD" id="cd00200">
    <property type="entry name" value="WD40"/>
    <property type="match status" value="1"/>
</dbReference>
<keyword evidence="1 3" id="KW-0853">WD repeat</keyword>
<evidence type="ECO:0000313" key="6">
    <source>
        <dbReference type="EMBL" id="KAG6375324.1"/>
    </source>
</evidence>
<dbReference type="Gene3D" id="2.130.10.10">
    <property type="entry name" value="YVTN repeat-like/Quinoprotein amine dehydrogenase"/>
    <property type="match status" value="3"/>
</dbReference>
<dbReference type="InterPro" id="IPR019734">
    <property type="entry name" value="TPR_rpt"/>
</dbReference>
<dbReference type="InterPro" id="IPR011990">
    <property type="entry name" value="TPR-like_helical_dom_sf"/>
</dbReference>
<dbReference type="SMART" id="SM00028">
    <property type="entry name" value="TPR"/>
    <property type="match status" value="3"/>
</dbReference>
<evidence type="ECO:0000259" key="5">
    <source>
        <dbReference type="Pfam" id="PF12894"/>
    </source>
</evidence>
<evidence type="ECO:0000256" key="1">
    <source>
        <dbReference type="ARBA" id="ARBA00022574"/>
    </source>
</evidence>
<evidence type="ECO:0000256" key="3">
    <source>
        <dbReference type="PROSITE-ProRule" id="PRU00221"/>
    </source>
</evidence>
<feature type="repeat" description="WD" evidence="3">
    <location>
        <begin position="97"/>
        <end position="138"/>
    </location>
</feature>
<dbReference type="PROSITE" id="PS50082">
    <property type="entry name" value="WD_REPEATS_2"/>
    <property type="match status" value="3"/>
</dbReference>
<proteinExistence type="predicted"/>
<dbReference type="OrthoDB" id="2423701at2759"/>
<dbReference type="AlphaFoldDB" id="A0A8I2YM48"/>
<evidence type="ECO:0000256" key="4">
    <source>
        <dbReference type="PROSITE-ProRule" id="PRU00339"/>
    </source>
</evidence>
<accession>A0A8I2YM48</accession>
<name>A0A8I2YM48_9AGAM</name>
<gene>
    <name evidence="6" type="ORF">JVT61DRAFT_3552</name>
</gene>
<dbReference type="PANTHER" id="PTHR19848">
    <property type="entry name" value="WD40 REPEAT PROTEIN"/>
    <property type="match status" value="1"/>
</dbReference>
<dbReference type="Pfam" id="PF00400">
    <property type="entry name" value="WD40"/>
    <property type="match status" value="4"/>
</dbReference>
<reference evidence="6" key="1">
    <citation type="submission" date="2021-03" db="EMBL/GenBank/DDBJ databases">
        <title>Evolutionary innovations through gain and loss of genes in the ectomycorrhizal Boletales.</title>
        <authorList>
            <person name="Wu G."/>
            <person name="Miyauchi S."/>
            <person name="Morin E."/>
            <person name="Yang Z.-L."/>
            <person name="Xu J."/>
            <person name="Martin F.M."/>
        </authorList>
    </citation>
    <scope>NUCLEOTIDE SEQUENCE</scope>
    <source>
        <strain evidence="6">BR01</strain>
    </source>
</reference>
<dbReference type="PROSITE" id="PS50005">
    <property type="entry name" value="TPR"/>
    <property type="match status" value="1"/>
</dbReference>
<dbReference type="InterPro" id="IPR036322">
    <property type="entry name" value="WD40_repeat_dom_sf"/>
</dbReference>
<evidence type="ECO:0000313" key="7">
    <source>
        <dbReference type="Proteomes" id="UP000683000"/>
    </source>
</evidence>
<dbReference type="PANTHER" id="PTHR19848:SF8">
    <property type="entry name" value="F-BOX AND WD REPEAT DOMAIN CONTAINING 7"/>
    <property type="match status" value="1"/>
</dbReference>
<dbReference type="InterPro" id="IPR001680">
    <property type="entry name" value="WD40_rpt"/>
</dbReference>
<organism evidence="6 7">
    <name type="scientific">Boletus reticuloceps</name>
    <dbReference type="NCBI Taxonomy" id="495285"/>
    <lineage>
        <taxon>Eukaryota</taxon>
        <taxon>Fungi</taxon>
        <taxon>Dikarya</taxon>
        <taxon>Basidiomycota</taxon>
        <taxon>Agaricomycotina</taxon>
        <taxon>Agaricomycetes</taxon>
        <taxon>Agaricomycetidae</taxon>
        <taxon>Boletales</taxon>
        <taxon>Boletineae</taxon>
        <taxon>Boletaceae</taxon>
        <taxon>Boletoideae</taxon>
        <taxon>Boletus</taxon>
    </lineage>
</organism>
<protein>
    <submittedName>
        <fullName evidence="6">WD40-repeat-containing domain protein</fullName>
    </submittedName>
</protein>
<dbReference type="SMART" id="SM00320">
    <property type="entry name" value="WD40"/>
    <property type="match status" value="7"/>
</dbReference>
<feature type="repeat" description="WD" evidence="3">
    <location>
        <begin position="271"/>
        <end position="305"/>
    </location>
</feature>
<keyword evidence="4" id="KW-0802">TPR repeat</keyword>
<dbReference type="EMBL" id="JAGFBS010000015">
    <property type="protein sequence ID" value="KAG6375324.1"/>
    <property type="molecule type" value="Genomic_DNA"/>
</dbReference>
<evidence type="ECO:0000256" key="2">
    <source>
        <dbReference type="ARBA" id="ARBA00022737"/>
    </source>
</evidence>
<feature type="repeat" description="TPR" evidence="4">
    <location>
        <begin position="588"/>
        <end position="621"/>
    </location>
</feature>
<keyword evidence="2" id="KW-0677">Repeat</keyword>
<dbReference type="InterPro" id="IPR015943">
    <property type="entry name" value="WD40/YVTN_repeat-like_dom_sf"/>
</dbReference>